<organism evidence="1 2">
    <name type="scientific">Meloidogyne enterolobii</name>
    <name type="common">Root-knot nematode worm</name>
    <name type="synonym">Meloidogyne mayaguensis</name>
    <dbReference type="NCBI Taxonomy" id="390850"/>
    <lineage>
        <taxon>Eukaryota</taxon>
        <taxon>Metazoa</taxon>
        <taxon>Ecdysozoa</taxon>
        <taxon>Nematoda</taxon>
        <taxon>Chromadorea</taxon>
        <taxon>Rhabditida</taxon>
        <taxon>Tylenchina</taxon>
        <taxon>Tylenchomorpha</taxon>
        <taxon>Tylenchoidea</taxon>
        <taxon>Meloidogynidae</taxon>
        <taxon>Meloidogyninae</taxon>
        <taxon>Meloidogyne</taxon>
    </lineage>
</organism>
<proteinExistence type="predicted"/>
<dbReference type="Proteomes" id="UP000580250">
    <property type="component" value="Unassembled WGS sequence"/>
</dbReference>
<protein>
    <submittedName>
        <fullName evidence="1">Uncharacterized protein</fullName>
    </submittedName>
</protein>
<evidence type="ECO:0000313" key="2">
    <source>
        <dbReference type="Proteomes" id="UP000580250"/>
    </source>
</evidence>
<reference evidence="1 2" key="1">
    <citation type="submission" date="2020-08" db="EMBL/GenBank/DDBJ databases">
        <authorList>
            <person name="Koutsovoulos G."/>
            <person name="Danchin GJ E."/>
        </authorList>
    </citation>
    <scope>NUCLEOTIDE SEQUENCE [LARGE SCALE GENOMIC DNA]</scope>
</reference>
<evidence type="ECO:0000313" key="1">
    <source>
        <dbReference type="EMBL" id="CAD2179883.1"/>
    </source>
</evidence>
<comment type="caution">
    <text evidence="1">The sequence shown here is derived from an EMBL/GenBank/DDBJ whole genome shotgun (WGS) entry which is preliminary data.</text>
</comment>
<accession>A0A6V7VYF7</accession>
<dbReference type="OrthoDB" id="5901478at2759"/>
<sequence>MMNLLPAETTLDIFKCLNFNQLNNIQQSNHHFCELIINYNKALAVKVFYSVELVVWKNYVCKELEYNPNELDFNLGEEDELKWKTAIQERIHNYHYYKKYSSRIYFDVAIGDYKMNEIANLFLVSKETDGKSSKILRLQLKQYPDTIEEMIVFRYWLEKLSHCFIENFKIEQGYINPEIIELFFGHSPLKFHTNSLYLYNEGTYTFPKGYEFLYNHVVIHGVKGFYYDNSRLKLRGEIIKDEECHFLRAEEEVEDFCKVAEYEFFGVDNPQEHVLLYLCFHVGSKRPYYSEVRRIDIV</sequence>
<dbReference type="EMBL" id="CAJEWN010000355">
    <property type="protein sequence ID" value="CAD2179883.1"/>
    <property type="molecule type" value="Genomic_DNA"/>
</dbReference>
<gene>
    <name evidence="1" type="ORF">MENT_LOCUS31923</name>
</gene>
<name>A0A6V7VYF7_MELEN</name>
<dbReference type="AlphaFoldDB" id="A0A6V7VYF7"/>